<sequence length="410" mass="43746">MAHILISGAGVAGPALALLLVRAGHQVSLIERASGLRLGGQAVDLRGAGRTVVEAMGLMPAVRALALRQRGMSWVDARGRARARMGVDAFAGEGFISEIEILRGDLAQIMYDATRQAVQYEFGNSVVELRQDDQGVDVAFESGPRRRFDLVVGADGLASTTRRLEFGEGGMRSLGCLIAWFTAPDPGDLDGWYEMYLARGGRNASLRPGRLPGEAKAALGLRIAPGTAFPSGRDEQRSLLRSRFAGLGWRVPELLSAAESADDFAFAEIGQVHLPSWSRGRVVLLGDAAASPSPLTGLGTSVALVQAYVLAGELAAAGGDHRRAFARYEQVCRPYVDRAQEMPPGGAAGFAPMSEAMIRLQTLSMRLATRWPMRPMLQKQFGKAADVVLPDYDLVATARRSVPPAGPVGR</sequence>
<gene>
    <name evidence="2" type="ORF">GCM10022236_44290</name>
</gene>
<dbReference type="GO" id="GO:0004497">
    <property type="term" value="F:monooxygenase activity"/>
    <property type="evidence" value="ECO:0007669"/>
    <property type="project" value="UniProtKB-KW"/>
</dbReference>
<feature type="domain" description="FAD-binding" evidence="1">
    <location>
        <begin position="3"/>
        <end position="338"/>
    </location>
</feature>
<dbReference type="PANTHER" id="PTHR46865:SF2">
    <property type="entry name" value="MONOOXYGENASE"/>
    <property type="match status" value="1"/>
</dbReference>
<dbReference type="InterPro" id="IPR036188">
    <property type="entry name" value="FAD/NAD-bd_sf"/>
</dbReference>
<dbReference type="SUPFAM" id="SSF51905">
    <property type="entry name" value="FAD/NAD(P)-binding domain"/>
    <property type="match status" value="1"/>
</dbReference>
<protein>
    <submittedName>
        <fullName evidence="2">FAD-dependent monooxygenase</fullName>
    </submittedName>
</protein>
<dbReference type="InterPro" id="IPR051704">
    <property type="entry name" value="FAD_aromatic-hydroxylase"/>
</dbReference>
<dbReference type="Gene3D" id="3.50.50.60">
    <property type="entry name" value="FAD/NAD(P)-binding domain"/>
    <property type="match status" value="1"/>
</dbReference>
<dbReference type="PRINTS" id="PR00420">
    <property type="entry name" value="RNGMNOXGNASE"/>
</dbReference>
<evidence type="ECO:0000313" key="2">
    <source>
        <dbReference type="EMBL" id="GAA3636923.1"/>
    </source>
</evidence>
<name>A0ABP7ANK7_9ACTN</name>
<dbReference type="PANTHER" id="PTHR46865">
    <property type="entry name" value="OXIDOREDUCTASE-RELATED"/>
    <property type="match status" value="1"/>
</dbReference>
<dbReference type="Pfam" id="PF01494">
    <property type="entry name" value="FAD_binding_3"/>
    <property type="match status" value="1"/>
</dbReference>
<keyword evidence="3" id="KW-1185">Reference proteome</keyword>
<comment type="caution">
    <text evidence="2">The sequence shown here is derived from an EMBL/GenBank/DDBJ whole genome shotgun (WGS) entry which is preliminary data.</text>
</comment>
<proteinExistence type="predicted"/>
<keyword evidence="2" id="KW-0560">Oxidoreductase</keyword>
<dbReference type="InterPro" id="IPR002938">
    <property type="entry name" value="FAD-bd"/>
</dbReference>
<reference evidence="3" key="1">
    <citation type="journal article" date="2019" name="Int. J. Syst. Evol. Microbiol.">
        <title>The Global Catalogue of Microorganisms (GCM) 10K type strain sequencing project: providing services to taxonomists for standard genome sequencing and annotation.</title>
        <authorList>
            <consortium name="The Broad Institute Genomics Platform"/>
            <consortium name="The Broad Institute Genome Sequencing Center for Infectious Disease"/>
            <person name="Wu L."/>
            <person name="Ma J."/>
        </authorList>
    </citation>
    <scope>NUCLEOTIDE SEQUENCE [LARGE SCALE GENOMIC DNA]</scope>
    <source>
        <strain evidence="3">JCM 16929</strain>
    </source>
</reference>
<dbReference type="EMBL" id="BAABAB010000044">
    <property type="protein sequence ID" value="GAA3636923.1"/>
    <property type="molecule type" value="Genomic_DNA"/>
</dbReference>
<organism evidence="2 3">
    <name type="scientific">Microlunatus ginsengisoli</name>
    <dbReference type="NCBI Taxonomy" id="363863"/>
    <lineage>
        <taxon>Bacteria</taxon>
        <taxon>Bacillati</taxon>
        <taxon>Actinomycetota</taxon>
        <taxon>Actinomycetes</taxon>
        <taxon>Propionibacteriales</taxon>
        <taxon>Propionibacteriaceae</taxon>
        <taxon>Microlunatus</taxon>
    </lineage>
</organism>
<keyword evidence="2" id="KW-0503">Monooxygenase</keyword>
<evidence type="ECO:0000313" key="3">
    <source>
        <dbReference type="Proteomes" id="UP001501490"/>
    </source>
</evidence>
<evidence type="ECO:0000259" key="1">
    <source>
        <dbReference type="Pfam" id="PF01494"/>
    </source>
</evidence>
<accession>A0ABP7ANK7</accession>
<dbReference type="Proteomes" id="UP001501490">
    <property type="component" value="Unassembled WGS sequence"/>
</dbReference>
<dbReference type="Gene3D" id="3.30.9.10">
    <property type="entry name" value="D-Amino Acid Oxidase, subunit A, domain 2"/>
    <property type="match status" value="1"/>
</dbReference>
<dbReference type="RefSeq" id="WP_344808688.1">
    <property type="nucleotide sequence ID" value="NZ_BAABAB010000044.1"/>
</dbReference>